<dbReference type="InterPro" id="IPR023193">
    <property type="entry name" value="EPSP_synthase_CS"/>
</dbReference>
<feature type="domain" description="Enolpyruvate transferase" evidence="2">
    <location>
        <begin position="56"/>
        <end position="222"/>
    </location>
</feature>
<proteinExistence type="predicted"/>
<dbReference type="PANTHER" id="PTHR21090">
    <property type="entry name" value="AROM/DEHYDROQUINATE SYNTHASE"/>
    <property type="match status" value="1"/>
</dbReference>
<dbReference type="PROSITE" id="PS00104">
    <property type="entry name" value="EPSP_SYNTHASE_1"/>
    <property type="match status" value="1"/>
</dbReference>
<dbReference type="Pfam" id="PF00275">
    <property type="entry name" value="EPSP_synthase"/>
    <property type="match status" value="1"/>
</dbReference>
<reference evidence="3" key="1">
    <citation type="submission" date="2018-05" db="EMBL/GenBank/DDBJ databases">
        <authorList>
            <person name="Lanie J.A."/>
            <person name="Ng W.-L."/>
            <person name="Kazmierczak K.M."/>
            <person name="Andrzejewski T.M."/>
            <person name="Davidsen T.M."/>
            <person name="Wayne K.J."/>
            <person name="Tettelin H."/>
            <person name="Glass J.I."/>
            <person name="Rusch D."/>
            <person name="Podicherti R."/>
            <person name="Tsui H.-C.T."/>
            <person name="Winkler M.E."/>
        </authorList>
    </citation>
    <scope>NUCLEOTIDE SEQUENCE</scope>
</reference>
<dbReference type="SUPFAM" id="SSF55205">
    <property type="entry name" value="EPT/RTPC-like"/>
    <property type="match status" value="1"/>
</dbReference>
<dbReference type="InterPro" id="IPR036968">
    <property type="entry name" value="Enolpyruvate_Tfrase_sf"/>
</dbReference>
<organism evidence="3">
    <name type="scientific">marine metagenome</name>
    <dbReference type="NCBI Taxonomy" id="408172"/>
    <lineage>
        <taxon>unclassified sequences</taxon>
        <taxon>metagenomes</taxon>
        <taxon>ecological metagenomes</taxon>
    </lineage>
</organism>
<dbReference type="InterPro" id="IPR001986">
    <property type="entry name" value="Enolpyruvate_Tfrase_dom"/>
</dbReference>
<accession>A0A383AJZ2</accession>
<dbReference type="AlphaFoldDB" id="A0A383AJZ2"/>
<dbReference type="Gene3D" id="3.65.10.10">
    <property type="entry name" value="Enolpyruvate transferase domain"/>
    <property type="match status" value="2"/>
</dbReference>
<evidence type="ECO:0000256" key="1">
    <source>
        <dbReference type="ARBA" id="ARBA00022679"/>
    </source>
</evidence>
<evidence type="ECO:0000259" key="2">
    <source>
        <dbReference type="Pfam" id="PF00275"/>
    </source>
</evidence>
<protein>
    <recommendedName>
        <fullName evidence="2">Enolpyruvate transferase domain-containing protein</fullName>
    </recommendedName>
</protein>
<gene>
    <name evidence="3" type="ORF">METZ01_LOCUS461011</name>
</gene>
<evidence type="ECO:0000313" key="3">
    <source>
        <dbReference type="EMBL" id="SVE08157.1"/>
    </source>
</evidence>
<keyword evidence="1" id="KW-0808">Transferase</keyword>
<dbReference type="EMBL" id="UINC01192828">
    <property type="protein sequence ID" value="SVE08157.1"/>
    <property type="molecule type" value="Genomic_DNA"/>
</dbReference>
<dbReference type="GO" id="GO:0009423">
    <property type="term" value="P:chorismate biosynthetic process"/>
    <property type="evidence" value="ECO:0007669"/>
    <property type="project" value="TreeGrafter"/>
</dbReference>
<name>A0A383AJZ2_9ZZZZ</name>
<dbReference type="InterPro" id="IPR013792">
    <property type="entry name" value="RNA3'P_cycl/enolpyr_Trfase_a/b"/>
</dbReference>
<sequence>MNYKISHPTKIIECEIDLPTSKSISNRVLIIQALCKKTFEIQNLSNSDDTISLKKAIDSNSSMIDVGLAGTAFRFLTSYLAILKNKECILTGSQRIKERPIKGLIDALNYIGSDISFLDKEGFLPIKIKGRELMSKKIKITGAESSQFISSLLLIAPTLKNGLVIEIFGKIVSESYIKMTLKLMEYFGISTKWDKNTITINHQEYIGKNIEIEKDWSAASFWFE</sequence>
<dbReference type="GO" id="GO:0003866">
    <property type="term" value="F:3-phosphoshikimate 1-carboxyvinyltransferase activity"/>
    <property type="evidence" value="ECO:0007669"/>
    <property type="project" value="TreeGrafter"/>
</dbReference>
<feature type="non-terminal residue" evidence="3">
    <location>
        <position position="224"/>
    </location>
</feature>
<dbReference type="PANTHER" id="PTHR21090:SF5">
    <property type="entry name" value="PENTAFUNCTIONAL AROM POLYPEPTIDE"/>
    <property type="match status" value="1"/>
</dbReference>